<name>A0A434AZI8_9BACT</name>
<feature type="transmembrane region" description="Helical" evidence="1">
    <location>
        <begin position="54"/>
        <end position="74"/>
    </location>
</feature>
<reference evidence="3 4" key="1">
    <citation type="submission" date="2018-11" db="EMBL/GenBank/DDBJ databases">
        <title>Parancylomarina longa gen. nov., sp. nov., isolated from sediments of southern Okinawa.</title>
        <authorList>
            <person name="Fu T."/>
        </authorList>
    </citation>
    <scope>NUCLEOTIDE SEQUENCE [LARGE SCALE GENOMIC DNA]</scope>
    <source>
        <strain evidence="3 4">T3-2 S1-C</strain>
    </source>
</reference>
<feature type="transmembrane region" description="Helical" evidence="1">
    <location>
        <begin position="86"/>
        <end position="104"/>
    </location>
</feature>
<proteinExistence type="predicted"/>
<feature type="transmembrane region" description="Helical" evidence="1">
    <location>
        <begin position="266"/>
        <end position="287"/>
    </location>
</feature>
<dbReference type="EMBL" id="RJJX01000001">
    <property type="protein sequence ID" value="RUT80010.1"/>
    <property type="molecule type" value="Genomic_DNA"/>
</dbReference>
<protein>
    <submittedName>
        <fullName evidence="3">EamA/RhaT family transporter</fullName>
    </submittedName>
</protein>
<feature type="domain" description="EamA" evidence="2">
    <location>
        <begin position="172"/>
        <end position="310"/>
    </location>
</feature>
<feature type="transmembrane region" description="Helical" evidence="1">
    <location>
        <begin position="235"/>
        <end position="254"/>
    </location>
</feature>
<keyword evidence="1" id="KW-1133">Transmembrane helix</keyword>
<dbReference type="Pfam" id="PF00892">
    <property type="entry name" value="EamA"/>
    <property type="match status" value="1"/>
</dbReference>
<accession>A0A434AZI8</accession>
<keyword evidence="1" id="KW-0472">Membrane</keyword>
<evidence type="ECO:0000259" key="2">
    <source>
        <dbReference type="Pfam" id="PF00892"/>
    </source>
</evidence>
<feature type="transmembrane region" description="Helical" evidence="1">
    <location>
        <begin position="204"/>
        <end position="223"/>
    </location>
</feature>
<feature type="transmembrane region" description="Helical" evidence="1">
    <location>
        <begin position="27"/>
        <end position="47"/>
    </location>
</feature>
<keyword evidence="1" id="KW-0812">Transmembrane</keyword>
<feature type="transmembrane region" description="Helical" evidence="1">
    <location>
        <begin position="111"/>
        <end position="135"/>
    </location>
</feature>
<feature type="transmembrane region" description="Helical" evidence="1">
    <location>
        <begin position="141"/>
        <end position="159"/>
    </location>
</feature>
<dbReference type="InterPro" id="IPR000620">
    <property type="entry name" value="EamA_dom"/>
</dbReference>
<dbReference type="AlphaFoldDB" id="A0A434AZI8"/>
<evidence type="ECO:0000256" key="1">
    <source>
        <dbReference type="SAM" id="Phobius"/>
    </source>
</evidence>
<comment type="caution">
    <text evidence="3">The sequence shown here is derived from an EMBL/GenBank/DDBJ whole genome shotgun (WGS) entry which is preliminary data.</text>
</comment>
<gene>
    <name evidence="3" type="ORF">DLK05_01250</name>
</gene>
<evidence type="ECO:0000313" key="3">
    <source>
        <dbReference type="EMBL" id="RUT80010.1"/>
    </source>
</evidence>
<dbReference type="Gene3D" id="1.10.3730.20">
    <property type="match status" value="2"/>
</dbReference>
<dbReference type="GO" id="GO:0016020">
    <property type="term" value="C:membrane"/>
    <property type="evidence" value="ECO:0007669"/>
    <property type="project" value="InterPro"/>
</dbReference>
<feature type="transmembrane region" description="Helical" evidence="1">
    <location>
        <begin position="171"/>
        <end position="192"/>
    </location>
</feature>
<keyword evidence="4" id="KW-1185">Reference proteome</keyword>
<dbReference type="InterPro" id="IPR037185">
    <property type="entry name" value="EmrE-like"/>
</dbReference>
<sequence length="311" mass="34805">MLTEKQIQFESAFLFSFDLLYAKSNNMLNLLFAILTSSGIFLCFKYLEKFNIDILYAIIINYITASFCGFVLSTKFHFGKIIQQDWFILSILIGILFIGVFFIIGRSTQKAGISVTTLASKMSFVLPMIFSILYYQESISAKKSIGIGIAVCSVILAIYKDQKDKINRKYIWLPILLFFGAGTVDSMVKYAQEEHLSKGGTEQFSTLLFAIAAIAGLVILMIRKEDLKRLLQPKILIGGIVLGLTNFGSLYFLIASLNTSRLDSSIVFSIVNIGIVTLSVFFSLSIFHEKLNKLNLLGILMAFIAIFILTN</sequence>
<dbReference type="Proteomes" id="UP000282985">
    <property type="component" value="Unassembled WGS sequence"/>
</dbReference>
<evidence type="ECO:0000313" key="4">
    <source>
        <dbReference type="Proteomes" id="UP000282985"/>
    </source>
</evidence>
<organism evidence="3 4">
    <name type="scientific">Ancylomarina longa</name>
    <dbReference type="NCBI Taxonomy" id="2487017"/>
    <lineage>
        <taxon>Bacteria</taxon>
        <taxon>Pseudomonadati</taxon>
        <taxon>Bacteroidota</taxon>
        <taxon>Bacteroidia</taxon>
        <taxon>Marinilabiliales</taxon>
        <taxon>Marinifilaceae</taxon>
        <taxon>Ancylomarina</taxon>
    </lineage>
</organism>
<dbReference type="SUPFAM" id="SSF103481">
    <property type="entry name" value="Multidrug resistance efflux transporter EmrE"/>
    <property type="match status" value="2"/>
</dbReference>
<feature type="transmembrane region" description="Helical" evidence="1">
    <location>
        <begin position="294"/>
        <end position="310"/>
    </location>
</feature>